<dbReference type="InterPro" id="IPR015422">
    <property type="entry name" value="PyrdxlP-dep_Trfase_small"/>
</dbReference>
<evidence type="ECO:0000256" key="9">
    <source>
        <dbReference type="RuleBase" id="RU362118"/>
    </source>
</evidence>
<comment type="cofactor">
    <cofactor evidence="1 9">
        <name>pyridoxal 5'-phosphate</name>
        <dbReference type="ChEBI" id="CHEBI:597326"/>
    </cofactor>
</comment>
<evidence type="ECO:0000256" key="2">
    <source>
        <dbReference type="ARBA" id="ARBA00009077"/>
    </source>
</evidence>
<dbReference type="OrthoDB" id="4966611at2"/>
<feature type="modified residue" description="N6-(pyridoxal phosphate)lysine" evidence="8">
    <location>
        <position position="194"/>
    </location>
</feature>
<organism evidence="11 12">
    <name type="scientific">Rudaeicoccus suwonensis</name>
    <dbReference type="NCBI Taxonomy" id="657409"/>
    <lineage>
        <taxon>Bacteria</taxon>
        <taxon>Bacillati</taxon>
        <taxon>Actinomycetota</taxon>
        <taxon>Actinomycetes</taxon>
        <taxon>Micrococcales</taxon>
        <taxon>Dermacoccaceae</taxon>
        <taxon>Rudaeicoccus</taxon>
    </lineage>
</organism>
<keyword evidence="12" id="KW-1185">Reference proteome</keyword>
<dbReference type="InterPro" id="IPR015421">
    <property type="entry name" value="PyrdxlP-dep_Trfase_major"/>
</dbReference>
<reference evidence="11 12" key="1">
    <citation type="submission" date="2019-06" db="EMBL/GenBank/DDBJ databases">
        <title>Sequencing the genomes of 1000 actinobacteria strains.</title>
        <authorList>
            <person name="Klenk H.-P."/>
        </authorList>
    </citation>
    <scope>NUCLEOTIDE SEQUENCE [LARGE SCALE GENOMIC DNA]</scope>
    <source>
        <strain evidence="11 12">DSM 19560</strain>
    </source>
</reference>
<evidence type="ECO:0000256" key="10">
    <source>
        <dbReference type="SAM" id="MobiDB-lite"/>
    </source>
</evidence>
<dbReference type="SUPFAM" id="SSF53383">
    <property type="entry name" value="PLP-dependent transferases"/>
    <property type="match status" value="1"/>
</dbReference>
<dbReference type="GO" id="GO:0019343">
    <property type="term" value="P:cysteine biosynthetic process via cystathionine"/>
    <property type="evidence" value="ECO:0007669"/>
    <property type="project" value="TreeGrafter"/>
</dbReference>
<keyword evidence="3 8" id="KW-0663">Pyridoxal phosphate</keyword>
<name>A0A561E9D4_9MICO</name>
<feature type="region of interest" description="Disordered" evidence="10">
    <location>
        <begin position="1"/>
        <end position="28"/>
    </location>
</feature>
<comment type="catalytic activity">
    <reaction evidence="7">
        <text>L-methionine + H2O = methanethiol + 2-oxobutanoate + NH4(+)</text>
        <dbReference type="Rhea" id="RHEA:23800"/>
        <dbReference type="ChEBI" id="CHEBI:15377"/>
        <dbReference type="ChEBI" id="CHEBI:16007"/>
        <dbReference type="ChEBI" id="CHEBI:16763"/>
        <dbReference type="ChEBI" id="CHEBI:28938"/>
        <dbReference type="ChEBI" id="CHEBI:57844"/>
        <dbReference type="EC" id="4.4.1.11"/>
    </reaction>
    <physiologicalReaction direction="left-to-right" evidence="7">
        <dbReference type="Rhea" id="RHEA:23801"/>
    </physiologicalReaction>
</comment>
<protein>
    <recommendedName>
        <fullName evidence="4">homocysteine desulfhydrase</fullName>
        <ecNumber evidence="4">4.4.1.2</ecNumber>
    </recommendedName>
    <alternativeName>
        <fullName evidence="5">Homocysteine desulfhydrase</fullName>
    </alternativeName>
</protein>
<dbReference type="Proteomes" id="UP000318297">
    <property type="component" value="Unassembled WGS sequence"/>
</dbReference>
<dbReference type="FunFam" id="3.40.640.10:FF:000046">
    <property type="entry name" value="Cystathionine gamma-lyase"/>
    <property type="match status" value="1"/>
</dbReference>
<dbReference type="GO" id="GO:0047982">
    <property type="term" value="F:homocysteine desulfhydrase activity"/>
    <property type="evidence" value="ECO:0007669"/>
    <property type="project" value="UniProtKB-EC"/>
</dbReference>
<dbReference type="GO" id="GO:0018826">
    <property type="term" value="F:methionine gamma-lyase activity"/>
    <property type="evidence" value="ECO:0007669"/>
    <property type="project" value="UniProtKB-EC"/>
</dbReference>
<dbReference type="GO" id="GO:0030170">
    <property type="term" value="F:pyridoxal phosphate binding"/>
    <property type="evidence" value="ECO:0007669"/>
    <property type="project" value="InterPro"/>
</dbReference>
<comment type="caution">
    <text evidence="11">The sequence shown here is derived from an EMBL/GenBank/DDBJ whole genome shotgun (WGS) entry which is preliminary data.</text>
</comment>
<evidence type="ECO:0000256" key="5">
    <source>
        <dbReference type="ARBA" id="ARBA00047199"/>
    </source>
</evidence>
<evidence type="ECO:0000256" key="3">
    <source>
        <dbReference type="ARBA" id="ARBA00022898"/>
    </source>
</evidence>
<dbReference type="InterPro" id="IPR015424">
    <property type="entry name" value="PyrdxlP-dep_Trfase"/>
</dbReference>
<dbReference type="GO" id="GO:0003962">
    <property type="term" value="F:cystathionine gamma-synthase activity"/>
    <property type="evidence" value="ECO:0007669"/>
    <property type="project" value="TreeGrafter"/>
</dbReference>
<dbReference type="AlphaFoldDB" id="A0A561E9D4"/>
<evidence type="ECO:0000313" key="11">
    <source>
        <dbReference type="EMBL" id="TWE12223.1"/>
    </source>
</evidence>
<comment type="catalytic activity">
    <reaction evidence="6">
        <text>L-homocysteine + H2O = 2-oxobutanoate + hydrogen sulfide + NH4(+) + H(+)</text>
        <dbReference type="Rhea" id="RHEA:14501"/>
        <dbReference type="ChEBI" id="CHEBI:15377"/>
        <dbReference type="ChEBI" id="CHEBI:15378"/>
        <dbReference type="ChEBI" id="CHEBI:16763"/>
        <dbReference type="ChEBI" id="CHEBI:28938"/>
        <dbReference type="ChEBI" id="CHEBI:29919"/>
        <dbReference type="ChEBI" id="CHEBI:58199"/>
        <dbReference type="EC" id="4.4.1.2"/>
    </reaction>
    <physiologicalReaction direction="left-to-right" evidence="6">
        <dbReference type="Rhea" id="RHEA:14502"/>
    </physiologicalReaction>
</comment>
<evidence type="ECO:0000313" key="12">
    <source>
        <dbReference type="Proteomes" id="UP000318297"/>
    </source>
</evidence>
<dbReference type="PIRSF" id="PIRSF001434">
    <property type="entry name" value="CGS"/>
    <property type="match status" value="1"/>
</dbReference>
<dbReference type="PANTHER" id="PTHR11808">
    <property type="entry name" value="TRANS-SULFURATION ENZYME FAMILY MEMBER"/>
    <property type="match status" value="1"/>
</dbReference>
<dbReference type="Gene3D" id="3.90.1150.10">
    <property type="entry name" value="Aspartate Aminotransferase, domain 1"/>
    <property type="match status" value="2"/>
</dbReference>
<evidence type="ECO:0000256" key="7">
    <source>
        <dbReference type="ARBA" id="ARBA00052699"/>
    </source>
</evidence>
<dbReference type="GO" id="GO:0004123">
    <property type="term" value="F:cystathionine gamma-lyase activity"/>
    <property type="evidence" value="ECO:0007669"/>
    <property type="project" value="TreeGrafter"/>
</dbReference>
<sequence length="354" mass="37504">MSDQHRSSPATRLVGMGRPDRSPGAAVGPGIELSSTYVAGGTPAYGRFSNRTWEVLEDTLGDLEGGRALSFASGMAAVSACLALTPPGGTVVLPHHSYNGTGALVDLLERRGALRAVRVDPADTAAVLAALPSADVLWIESPTNPMLEIADLPTLFAAAGKAGVRTVVDNTFNTPLLLQPLQLGADVVLHSVTKYLAGHSDVVLGATITADEQLYATLLTHRTLHGAIPGPHEAWLALRGMRTLHLRLERACENAVELARRLKEHPAVARVRYPGRGAIVCLETVGGQAAAEALEQRVQVWLPATSLGGVESTLERRRRHAAEPESVPVELVRLSVGIEAVEDLWADIDQALRG</sequence>
<evidence type="ECO:0000256" key="1">
    <source>
        <dbReference type="ARBA" id="ARBA00001933"/>
    </source>
</evidence>
<dbReference type="EMBL" id="VIVQ01000001">
    <property type="protein sequence ID" value="TWE12223.1"/>
    <property type="molecule type" value="Genomic_DNA"/>
</dbReference>
<dbReference type="Pfam" id="PF01053">
    <property type="entry name" value="Cys_Met_Meta_PP"/>
    <property type="match status" value="1"/>
</dbReference>
<dbReference type="Gene3D" id="3.40.640.10">
    <property type="entry name" value="Type I PLP-dependent aspartate aminotransferase-like (Major domain)"/>
    <property type="match status" value="1"/>
</dbReference>
<dbReference type="InterPro" id="IPR000277">
    <property type="entry name" value="Cys/Met-Metab_PyrdxlP-dep_enz"/>
</dbReference>
<evidence type="ECO:0000256" key="4">
    <source>
        <dbReference type="ARBA" id="ARBA00047175"/>
    </source>
</evidence>
<dbReference type="EC" id="4.4.1.2" evidence="4"/>
<evidence type="ECO:0000256" key="8">
    <source>
        <dbReference type="PIRSR" id="PIRSR001434-2"/>
    </source>
</evidence>
<accession>A0A561E9D4</accession>
<dbReference type="RefSeq" id="WP_145226058.1">
    <property type="nucleotide sequence ID" value="NZ_VIVQ01000001.1"/>
</dbReference>
<dbReference type="PANTHER" id="PTHR11808:SF15">
    <property type="entry name" value="CYSTATHIONINE GAMMA-LYASE"/>
    <property type="match status" value="1"/>
</dbReference>
<evidence type="ECO:0000256" key="6">
    <source>
        <dbReference type="ARBA" id="ARBA00048780"/>
    </source>
</evidence>
<gene>
    <name evidence="11" type="ORF">BKA23_1023</name>
</gene>
<comment type="similarity">
    <text evidence="2 9">Belongs to the trans-sulfuration enzymes family.</text>
</comment>
<dbReference type="GO" id="GO:0005737">
    <property type="term" value="C:cytoplasm"/>
    <property type="evidence" value="ECO:0007669"/>
    <property type="project" value="TreeGrafter"/>
</dbReference>
<proteinExistence type="inferred from homology"/>
<dbReference type="GO" id="GO:0019346">
    <property type="term" value="P:transsulfuration"/>
    <property type="evidence" value="ECO:0007669"/>
    <property type="project" value="InterPro"/>
</dbReference>